<dbReference type="GO" id="GO:0003723">
    <property type="term" value="F:RNA binding"/>
    <property type="evidence" value="ECO:0007669"/>
    <property type="project" value="InterPro"/>
</dbReference>
<gene>
    <name evidence="2" type="ORF">RHGRI_005175</name>
</gene>
<proteinExistence type="predicted"/>
<sequence length="211" mass="23761">MSTFCSMDSRLQHEAYIQTPYRGVVKSDMEGQPCQFHVHPARIGESRIFFIVSLQISTSINFLNSHVIFKPIAFGVSQKAKASHGESFTKGKGAQNISQLGGYCTYEHAKRNAEVGVLVSWNVAIEYVDKPYGCFEDEGSFDYKDLVDGLSVVWAVVDNYKGVSNGGGKKIVYTYFVDNLPKEMDKVWLYQLFRGFGHVDDIYIPNKRTSL</sequence>
<protein>
    <recommendedName>
        <fullName evidence="1">RRM domain-containing protein</fullName>
    </recommendedName>
</protein>
<dbReference type="SUPFAM" id="SSF54928">
    <property type="entry name" value="RNA-binding domain, RBD"/>
    <property type="match status" value="1"/>
</dbReference>
<keyword evidence="3" id="KW-1185">Reference proteome</keyword>
<dbReference type="AlphaFoldDB" id="A0AAV6LCA8"/>
<evidence type="ECO:0000313" key="2">
    <source>
        <dbReference type="EMBL" id="KAG5562350.1"/>
    </source>
</evidence>
<dbReference type="Gene3D" id="3.30.70.330">
    <property type="match status" value="1"/>
</dbReference>
<accession>A0AAV6LCA8</accession>
<evidence type="ECO:0000313" key="3">
    <source>
        <dbReference type="Proteomes" id="UP000823749"/>
    </source>
</evidence>
<organism evidence="2 3">
    <name type="scientific">Rhododendron griersonianum</name>
    <dbReference type="NCBI Taxonomy" id="479676"/>
    <lineage>
        <taxon>Eukaryota</taxon>
        <taxon>Viridiplantae</taxon>
        <taxon>Streptophyta</taxon>
        <taxon>Embryophyta</taxon>
        <taxon>Tracheophyta</taxon>
        <taxon>Spermatophyta</taxon>
        <taxon>Magnoliopsida</taxon>
        <taxon>eudicotyledons</taxon>
        <taxon>Gunneridae</taxon>
        <taxon>Pentapetalae</taxon>
        <taxon>asterids</taxon>
        <taxon>Ericales</taxon>
        <taxon>Ericaceae</taxon>
        <taxon>Ericoideae</taxon>
        <taxon>Rhodoreae</taxon>
        <taxon>Rhododendron</taxon>
    </lineage>
</organism>
<dbReference type="InterPro" id="IPR035979">
    <property type="entry name" value="RBD_domain_sf"/>
</dbReference>
<comment type="caution">
    <text evidence="2">The sequence shown here is derived from an EMBL/GenBank/DDBJ whole genome shotgun (WGS) entry which is preliminary data.</text>
</comment>
<dbReference type="Proteomes" id="UP000823749">
    <property type="component" value="Chromosome 2"/>
</dbReference>
<dbReference type="Pfam" id="PF00076">
    <property type="entry name" value="RRM_1"/>
    <property type="match status" value="1"/>
</dbReference>
<reference evidence="2" key="1">
    <citation type="submission" date="2020-08" db="EMBL/GenBank/DDBJ databases">
        <title>Plant Genome Project.</title>
        <authorList>
            <person name="Zhang R.-G."/>
        </authorList>
    </citation>
    <scope>NUCLEOTIDE SEQUENCE</scope>
    <source>
        <strain evidence="2">WSP0</strain>
        <tissue evidence="2">Leaf</tissue>
    </source>
</reference>
<dbReference type="CDD" id="cd00590">
    <property type="entry name" value="RRM_SF"/>
    <property type="match status" value="1"/>
</dbReference>
<dbReference type="InterPro" id="IPR012677">
    <property type="entry name" value="Nucleotide-bd_a/b_plait_sf"/>
</dbReference>
<feature type="domain" description="RRM" evidence="1">
    <location>
        <begin position="176"/>
        <end position="208"/>
    </location>
</feature>
<name>A0AAV6LCA8_9ERIC</name>
<dbReference type="InterPro" id="IPR000504">
    <property type="entry name" value="RRM_dom"/>
</dbReference>
<dbReference type="EMBL" id="JACTNZ010000002">
    <property type="protein sequence ID" value="KAG5562350.1"/>
    <property type="molecule type" value="Genomic_DNA"/>
</dbReference>
<evidence type="ECO:0000259" key="1">
    <source>
        <dbReference type="Pfam" id="PF00076"/>
    </source>
</evidence>